<evidence type="ECO:0000313" key="3">
    <source>
        <dbReference type="Proteomes" id="UP000246078"/>
    </source>
</evidence>
<comment type="caution">
    <text evidence="2">The sequence shown here is derived from an EMBL/GenBank/DDBJ whole genome shotgun (WGS) entry which is preliminary data.</text>
</comment>
<dbReference type="AlphaFoldDB" id="A0A2V2WYE6"/>
<protein>
    <submittedName>
        <fullName evidence="2">Uncharacterized protein</fullName>
    </submittedName>
</protein>
<accession>A0A2V2WYE6</accession>
<name>A0A2V2WYE6_TRYCR</name>
<evidence type="ECO:0000256" key="1">
    <source>
        <dbReference type="SAM" id="MobiDB-lite"/>
    </source>
</evidence>
<dbReference type="VEuPathDB" id="TriTrypDB:C4B63_212g4"/>
<evidence type="ECO:0000313" key="2">
    <source>
        <dbReference type="EMBL" id="PWV13497.1"/>
    </source>
</evidence>
<feature type="region of interest" description="Disordered" evidence="1">
    <location>
        <begin position="1"/>
        <end position="46"/>
    </location>
</feature>
<dbReference type="VEuPathDB" id="TriTrypDB:C3747_43g147"/>
<sequence length="151" mass="16866">MALPVSCLERRETQREEDDCGGTERPSAGDEVANEPAVAGGPPKKVETDVDYIAPAVPDDLSPEPENAEVVGFPLEHLLHGGHYVCDHLQRQLRLRRACGRRGGQRHQNASHSAERAGSAAGRLLMSYFEVWSQKRKAEDRGFDYRFYLFC</sequence>
<dbReference type="EMBL" id="PRFC01000043">
    <property type="protein sequence ID" value="PWV13497.1"/>
    <property type="molecule type" value="Genomic_DNA"/>
</dbReference>
<gene>
    <name evidence="2" type="ORF">C3747_43g147</name>
</gene>
<proteinExistence type="predicted"/>
<dbReference type="Proteomes" id="UP000246078">
    <property type="component" value="Unassembled WGS sequence"/>
</dbReference>
<organism evidence="2 3">
    <name type="scientific">Trypanosoma cruzi</name>
    <dbReference type="NCBI Taxonomy" id="5693"/>
    <lineage>
        <taxon>Eukaryota</taxon>
        <taxon>Discoba</taxon>
        <taxon>Euglenozoa</taxon>
        <taxon>Kinetoplastea</taxon>
        <taxon>Metakinetoplastina</taxon>
        <taxon>Trypanosomatida</taxon>
        <taxon>Trypanosomatidae</taxon>
        <taxon>Trypanosoma</taxon>
        <taxon>Schizotrypanum</taxon>
    </lineage>
</organism>
<reference evidence="2 3" key="1">
    <citation type="journal article" date="2018" name="Microb. Genom.">
        <title>Expanding an expanded genome: long-read sequencing of Trypanosoma cruzi.</title>
        <authorList>
            <person name="Berna L."/>
            <person name="Rodriguez M."/>
            <person name="Chiribao M.L."/>
            <person name="Parodi-Talice A."/>
            <person name="Pita S."/>
            <person name="Rijo G."/>
            <person name="Alvarez-Valin F."/>
            <person name="Robello C."/>
        </authorList>
    </citation>
    <scope>NUCLEOTIDE SEQUENCE [LARGE SCALE GENOMIC DNA]</scope>
    <source>
        <strain evidence="2 3">TCC</strain>
    </source>
</reference>
<dbReference type="VEuPathDB" id="TriTrypDB:TcBrA4_0090080"/>